<feature type="compositionally biased region" description="Polar residues" evidence="1">
    <location>
        <begin position="44"/>
        <end position="56"/>
    </location>
</feature>
<feature type="region of interest" description="Disordered" evidence="1">
    <location>
        <begin position="141"/>
        <end position="173"/>
    </location>
</feature>
<feature type="compositionally biased region" description="Basic residues" evidence="1">
    <location>
        <begin position="80"/>
        <end position="90"/>
    </location>
</feature>
<accession>A0A8K0GE41</accession>
<feature type="region of interest" description="Disordered" evidence="1">
    <location>
        <begin position="1"/>
        <end position="56"/>
    </location>
</feature>
<feature type="compositionally biased region" description="Polar residues" evidence="1">
    <location>
        <begin position="599"/>
        <end position="609"/>
    </location>
</feature>
<dbReference type="AlphaFoldDB" id="A0A8K0GE41"/>
<feature type="region of interest" description="Disordered" evidence="1">
    <location>
        <begin position="635"/>
        <end position="691"/>
    </location>
</feature>
<comment type="caution">
    <text evidence="2">The sequence shown here is derived from an EMBL/GenBank/DDBJ whole genome shotgun (WGS) entry which is preliminary data.</text>
</comment>
<dbReference type="EMBL" id="VTPC01003487">
    <property type="protein sequence ID" value="KAF2898452.1"/>
    <property type="molecule type" value="Genomic_DNA"/>
</dbReference>
<feature type="region of interest" description="Disordered" evidence="1">
    <location>
        <begin position="848"/>
        <end position="870"/>
    </location>
</feature>
<keyword evidence="3" id="KW-1185">Reference proteome</keyword>
<name>A0A8K0GE41_IGNLU</name>
<feature type="region of interest" description="Disordered" evidence="1">
    <location>
        <begin position="897"/>
        <end position="972"/>
    </location>
</feature>
<feature type="compositionally biased region" description="Polar residues" evidence="1">
    <location>
        <begin position="566"/>
        <end position="578"/>
    </location>
</feature>
<organism evidence="2 3">
    <name type="scientific">Ignelater luminosus</name>
    <name type="common">Cucubano</name>
    <name type="synonym">Pyrophorus luminosus</name>
    <dbReference type="NCBI Taxonomy" id="2038154"/>
    <lineage>
        <taxon>Eukaryota</taxon>
        <taxon>Metazoa</taxon>
        <taxon>Ecdysozoa</taxon>
        <taxon>Arthropoda</taxon>
        <taxon>Hexapoda</taxon>
        <taxon>Insecta</taxon>
        <taxon>Pterygota</taxon>
        <taxon>Neoptera</taxon>
        <taxon>Endopterygota</taxon>
        <taxon>Coleoptera</taxon>
        <taxon>Polyphaga</taxon>
        <taxon>Elateriformia</taxon>
        <taxon>Elateroidea</taxon>
        <taxon>Elateridae</taxon>
        <taxon>Agrypninae</taxon>
        <taxon>Pyrophorini</taxon>
        <taxon>Ignelater</taxon>
    </lineage>
</organism>
<gene>
    <name evidence="2" type="ORF">ILUMI_07722</name>
</gene>
<feature type="compositionally biased region" description="Polar residues" evidence="1">
    <location>
        <begin position="904"/>
        <end position="937"/>
    </location>
</feature>
<dbReference type="InterPro" id="IPR039011">
    <property type="entry name" value="IRS"/>
</dbReference>
<dbReference type="GO" id="GO:0005886">
    <property type="term" value="C:plasma membrane"/>
    <property type="evidence" value="ECO:0007669"/>
    <property type="project" value="TreeGrafter"/>
</dbReference>
<feature type="region of interest" description="Disordered" evidence="1">
    <location>
        <begin position="545"/>
        <end position="615"/>
    </location>
</feature>
<dbReference type="PANTHER" id="PTHR10614:SF8">
    <property type="entry name" value="INSULIN RECEPTOR SUBSTRATE 3"/>
    <property type="match status" value="1"/>
</dbReference>
<reference evidence="2" key="1">
    <citation type="submission" date="2019-08" db="EMBL/GenBank/DDBJ databases">
        <title>The genome of the North American firefly Photinus pyralis.</title>
        <authorList>
            <consortium name="Photinus pyralis genome working group"/>
            <person name="Fallon T.R."/>
            <person name="Sander Lower S.E."/>
            <person name="Weng J.-K."/>
        </authorList>
    </citation>
    <scope>NUCLEOTIDE SEQUENCE</scope>
    <source>
        <strain evidence="2">TRF0915ILg1</strain>
        <tissue evidence="2">Whole body</tissue>
    </source>
</reference>
<feature type="compositionally biased region" description="Low complexity" evidence="1">
    <location>
        <begin position="672"/>
        <end position="691"/>
    </location>
</feature>
<dbReference type="OrthoDB" id="946068at2759"/>
<feature type="compositionally biased region" description="Polar residues" evidence="1">
    <location>
        <begin position="420"/>
        <end position="435"/>
    </location>
</feature>
<feature type="region of interest" description="Disordered" evidence="1">
    <location>
        <begin position="331"/>
        <end position="351"/>
    </location>
</feature>
<evidence type="ECO:0000313" key="2">
    <source>
        <dbReference type="EMBL" id="KAF2898452.1"/>
    </source>
</evidence>
<evidence type="ECO:0000313" key="3">
    <source>
        <dbReference type="Proteomes" id="UP000801492"/>
    </source>
</evidence>
<feature type="region of interest" description="Disordered" evidence="1">
    <location>
        <begin position="991"/>
        <end position="1020"/>
    </location>
</feature>
<dbReference type="GO" id="GO:0008286">
    <property type="term" value="P:insulin receptor signaling pathway"/>
    <property type="evidence" value="ECO:0007669"/>
    <property type="project" value="InterPro"/>
</dbReference>
<feature type="compositionally biased region" description="Low complexity" evidence="1">
    <location>
        <begin position="239"/>
        <end position="257"/>
    </location>
</feature>
<feature type="region of interest" description="Disordered" evidence="1">
    <location>
        <begin position="237"/>
        <end position="257"/>
    </location>
</feature>
<feature type="region of interest" description="Disordered" evidence="1">
    <location>
        <begin position="462"/>
        <end position="525"/>
    </location>
</feature>
<dbReference type="Proteomes" id="UP000801492">
    <property type="component" value="Unassembled WGS sequence"/>
</dbReference>
<dbReference type="PANTHER" id="PTHR10614">
    <property type="entry name" value="INSULIN RECEPTOR SUBSTRATE"/>
    <property type="match status" value="1"/>
</dbReference>
<feature type="compositionally biased region" description="Basic residues" evidence="1">
    <location>
        <begin position="584"/>
        <end position="596"/>
    </location>
</feature>
<protein>
    <submittedName>
        <fullName evidence="2">Uncharacterized protein</fullName>
    </submittedName>
</protein>
<feature type="compositionally biased region" description="Polar residues" evidence="1">
    <location>
        <begin position="490"/>
        <end position="508"/>
    </location>
</feature>
<feature type="compositionally biased region" description="Low complexity" evidence="1">
    <location>
        <begin position="646"/>
        <end position="655"/>
    </location>
</feature>
<feature type="compositionally biased region" description="Low complexity" evidence="1">
    <location>
        <begin position="938"/>
        <end position="966"/>
    </location>
</feature>
<evidence type="ECO:0000256" key="1">
    <source>
        <dbReference type="SAM" id="MobiDB-lite"/>
    </source>
</evidence>
<feature type="compositionally biased region" description="Polar residues" evidence="1">
    <location>
        <begin position="462"/>
        <end position="476"/>
    </location>
</feature>
<sequence>MSTSSSSKEELGPKSRTRSSSATESSKPIARRQTHSGMSKYHTQDTNPQVTETQVPASTSATHIAVSWVSCMYQHLYHRGASRASQRRHSISGTAGRERCDSMPSRARTSSEGTHPIHTWAQSRSYLAPHRPQSLYVREISHSPPAESPVSPPSAACSTDSAGSSLSIDDSEQWPETDTILGRYGHSLTPDEAIAEENYDECPDSPCLPQGTSPSGYLPMAPISSDDGYVDMSPRGRHTTMSPAASTSSITSGTPSTDMRFAEYPLEKVSAYFTPSEEETSSTERPIRAYSVGSRPETIKNKSRIEMSTTPENSRVRAFSVGSKTRKIHTRVLHPTHTHSDHGKSSSAPLLSSSRILASHNSDDPMNDLMEMDFSKPANSGYMDMTPSNKVPSGYVEMRPGFHDAAHNTQDVSPYVDMRSGSSPAKPSFINQSQPDYVPIQQAVKINSQEYVDMDPCRARSNTSLQNIRNPSSPMASSKPWRHTDYMDMSFQTKNNKPERQNTYSTSPKYPDDSPMDGSMDYMDMAFNSNSGRTVLESKPTTKDGYVEMSLGKSSSHHRQSSLDSNRISSDGNDDYTNMSMGSSRKKERKGSKKDKTRSQPIQIQTTTASSQFLKSSSSISPVYSSLQIGRKYSTGTPPKMYLPLSNSGSDSYSSLPRQRSRKNSRRDSKDSSSSSLTTPSSSSTIFPISLNSPSSPLKPCNATKSPEVSSNIKIPPAIINVKYNRPSFSQIDKTHNSDYTVMDFDKSKTTSDVKSSTESDYVNYNPSISNLAKYGRPEPSGDYAIMRPGTLDVTRSIPATEPKITIPVSSPSALTTQLSSMVLGKCPFSYDFSMGGTRCFIPISEAKDDPRLGTMSPKPGDLAPTKSTENVRNIENASSEEVDCAYEAPHSGECLSPVAKISRPNSVNSDKIGKNNSRPASVSSDKSRPASVSSEITRASLSRPSSASSELGSSSSTIVGSRPPSVNSDRIRPASVNIEGQLHYASLDLAPTCEEEGNRSPRTVKTVGETTNTSPTQALPETGFTYAEIDFVKSEGFKHNALPSNTKVKH</sequence>
<feature type="region of interest" description="Disordered" evidence="1">
    <location>
        <begin position="417"/>
        <end position="436"/>
    </location>
</feature>
<dbReference type="GO" id="GO:0005158">
    <property type="term" value="F:insulin receptor binding"/>
    <property type="evidence" value="ECO:0007669"/>
    <property type="project" value="InterPro"/>
</dbReference>
<feature type="region of interest" description="Disordered" evidence="1">
    <location>
        <begin position="80"/>
        <end position="125"/>
    </location>
</feature>
<proteinExistence type="predicted"/>
<dbReference type="GO" id="GO:0043548">
    <property type="term" value="F:phosphatidylinositol 3-kinase binding"/>
    <property type="evidence" value="ECO:0007669"/>
    <property type="project" value="TreeGrafter"/>
</dbReference>
<feature type="compositionally biased region" description="Polar residues" evidence="1">
    <location>
        <begin position="1001"/>
        <end position="1020"/>
    </location>
</feature>
<feature type="compositionally biased region" description="Polar residues" evidence="1">
    <location>
        <begin position="159"/>
        <end position="168"/>
    </location>
</feature>
<dbReference type="GO" id="GO:0005829">
    <property type="term" value="C:cytosol"/>
    <property type="evidence" value="ECO:0007669"/>
    <property type="project" value="TreeGrafter"/>
</dbReference>